<dbReference type="GO" id="GO:0005737">
    <property type="term" value="C:cytoplasm"/>
    <property type="evidence" value="ECO:0007669"/>
    <property type="project" value="UniProtKB-SubCell"/>
</dbReference>
<dbReference type="EMBL" id="JAFLEQ010000005">
    <property type="protein sequence ID" value="MBN9643596.1"/>
    <property type="molecule type" value="Genomic_DNA"/>
</dbReference>
<dbReference type="InterPro" id="IPR001367">
    <property type="entry name" value="Fe_dep_repressor"/>
</dbReference>
<name>A0A939IUV4_9CORY</name>
<keyword evidence="7" id="KW-0408">Iron</keyword>
<dbReference type="InterPro" id="IPR038157">
    <property type="entry name" value="FeoA_core_dom"/>
</dbReference>
<proteinExistence type="inferred from homology"/>
<dbReference type="GO" id="GO:0045892">
    <property type="term" value="P:negative regulation of DNA-templated transcription"/>
    <property type="evidence" value="ECO:0007669"/>
    <property type="project" value="TreeGrafter"/>
</dbReference>
<evidence type="ECO:0000256" key="5">
    <source>
        <dbReference type="ARBA" id="ARBA00022490"/>
    </source>
</evidence>
<evidence type="ECO:0000256" key="13">
    <source>
        <dbReference type="ARBA" id="ARBA00032593"/>
    </source>
</evidence>
<dbReference type="GO" id="GO:0003677">
    <property type="term" value="F:DNA binding"/>
    <property type="evidence" value="ECO:0007669"/>
    <property type="project" value="UniProtKB-KW"/>
</dbReference>
<evidence type="ECO:0000256" key="7">
    <source>
        <dbReference type="ARBA" id="ARBA00023004"/>
    </source>
</evidence>
<keyword evidence="11" id="KW-0804">Transcription</keyword>
<dbReference type="FunFam" id="1.10.60.10:FF:000004">
    <property type="entry name" value="DtxR family transcriptional regulator"/>
    <property type="match status" value="1"/>
</dbReference>
<dbReference type="InterPro" id="IPR050536">
    <property type="entry name" value="DtxR_MntR_Metal-Reg"/>
</dbReference>
<dbReference type="Proteomes" id="UP000664332">
    <property type="component" value="Unassembled WGS sequence"/>
</dbReference>
<keyword evidence="10" id="KW-0010">Activator</keyword>
<dbReference type="SUPFAM" id="SSF47979">
    <property type="entry name" value="Iron-dependent repressor protein, dimerization domain"/>
    <property type="match status" value="1"/>
</dbReference>
<reference evidence="17" key="1">
    <citation type="submission" date="2021-03" db="EMBL/GenBank/DDBJ databases">
        <authorList>
            <person name="Sun Q."/>
        </authorList>
    </citation>
    <scope>NUCLEOTIDE SEQUENCE</scope>
    <source>
        <strain evidence="17">CCM 8862</strain>
    </source>
</reference>
<dbReference type="Gene3D" id="1.10.60.10">
    <property type="entry name" value="Iron dependent repressor, metal binding and dimerisation domain"/>
    <property type="match status" value="1"/>
</dbReference>
<dbReference type="AlphaFoldDB" id="A0A939IUV4"/>
<keyword evidence="9" id="KW-0238">DNA-binding</keyword>
<protein>
    <recommendedName>
        <fullName evidence="4">Diphtheria toxin repressor</fullName>
    </recommendedName>
    <alternativeName>
        <fullName evidence="14">Iron-dependent diphtheria tox regulatory element</fullName>
    </alternativeName>
    <alternativeName>
        <fullName evidence="13">Manganese transport regulator</fullName>
    </alternativeName>
    <alternativeName>
        <fullName evidence="15">Tox regulatory factor</fullName>
    </alternativeName>
</protein>
<dbReference type="Pfam" id="PF02742">
    <property type="entry name" value="Fe_dep_repr_C"/>
    <property type="match status" value="1"/>
</dbReference>
<comment type="caution">
    <text evidence="17">The sequence shown here is derived from an EMBL/GenBank/DDBJ whole genome shotgun (WGS) entry which is preliminary data.</text>
</comment>
<dbReference type="PROSITE" id="PS50944">
    <property type="entry name" value="HTH_DTXR"/>
    <property type="match status" value="1"/>
</dbReference>
<comment type="subunit">
    <text evidence="3">Homodimer.</text>
</comment>
<dbReference type="InterPro" id="IPR022689">
    <property type="entry name" value="Iron_dep_repressor"/>
</dbReference>
<evidence type="ECO:0000256" key="15">
    <source>
        <dbReference type="ARBA" id="ARBA00033329"/>
    </source>
</evidence>
<dbReference type="GO" id="GO:0003700">
    <property type="term" value="F:DNA-binding transcription factor activity"/>
    <property type="evidence" value="ECO:0007669"/>
    <property type="project" value="InterPro"/>
</dbReference>
<evidence type="ECO:0000259" key="16">
    <source>
        <dbReference type="PROSITE" id="PS50944"/>
    </source>
</evidence>
<evidence type="ECO:0000313" key="18">
    <source>
        <dbReference type="Proteomes" id="UP000664332"/>
    </source>
</evidence>
<evidence type="ECO:0000256" key="8">
    <source>
        <dbReference type="ARBA" id="ARBA00023015"/>
    </source>
</evidence>
<dbReference type="SMART" id="SM00899">
    <property type="entry name" value="FeoA"/>
    <property type="match status" value="1"/>
</dbReference>
<organism evidence="17 18">
    <name type="scientific">Corynebacterium mendelii</name>
    <dbReference type="NCBI Taxonomy" id="2765362"/>
    <lineage>
        <taxon>Bacteria</taxon>
        <taxon>Bacillati</taxon>
        <taxon>Actinomycetota</taxon>
        <taxon>Actinomycetes</taxon>
        <taxon>Mycobacteriales</taxon>
        <taxon>Corynebacteriaceae</taxon>
        <taxon>Corynebacterium</taxon>
    </lineage>
</organism>
<dbReference type="InterPro" id="IPR022687">
    <property type="entry name" value="HTH_DTXR"/>
</dbReference>
<evidence type="ECO:0000256" key="10">
    <source>
        <dbReference type="ARBA" id="ARBA00023159"/>
    </source>
</evidence>
<evidence type="ECO:0000256" key="12">
    <source>
        <dbReference type="ARBA" id="ARBA00023211"/>
    </source>
</evidence>
<keyword evidence="8" id="KW-0805">Transcription regulation</keyword>
<dbReference type="PANTHER" id="PTHR33238">
    <property type="entry name" value="IRON (METAL) DEPENDENT REPRESSOR, DTXR FAMILY"/>
    <property type="match status" value="1"/>
</dbReference>
<dbReference type="GO" id="GO:0046914">
    <property type="term" value="F:transition metal ion binding"/>
    <property type="evidence" value="ECO:0007669"/>
    <property type="project" value="InterPro"/>
</dbReference>
<dbReference type="InterPro" id="IPR008988">
    <property type="entry name" value="Transcriptional_repressor_C"/>
</dbReference>
<dbReference type="InterPro" id="IPR036388">
    <property type="entry name" value="WH-like_DNA-bd_sf"/>
</dbReference>
<evidence type="ECO:0000256" key="6">
    <source>
        <dbReference type="ARBA" id="ARBA00022491"/>
    </source>
</evidence>
<keyword evidence="12" id="KW-0464">Manganese</keyword>
<dbReference type="InterPro" id="IPR036421">
    <property type="entry name" value="Fe_dep_repressor_sf"/>
</dbReference>
<dbReference type="GO" id="GO:0046983">
    <property type="term" value="F:protein dimerization activity"/>
    <property type="evidence" value="ECO:0007669"/>
    <property type="project" value="InterPro"/>
</dbReference>
<dbReference type="Pfam" id="PF01325">
    <property type="entry name" value="Fe_dep_repress"/>
    <property type="match status" value="1"/>
</dbReference>
<dbReference type="SMART" id="SM00529">
    <property type="entry name" value="HTH_DTXR"/>
    <property type="match status" value="1"/>
</dbReference>
<comment type="subcellular location">
    <subcellularLocation>
        <location evidence="1">Cytoplasm</location>
    </subcellularLocation>
</comment>
<keyword evidence="6" id="KW-0678">Repressor</keyword>
<gene>
    <name evidence="17" type="ORF">JZY06_02985</name>
</gene>
<dbReference type="PANTHER" id="PTHR33238:SF11">
    <property type="entry name" value="TRANSCRIPTIONAL REGULATOR MNTR"/>
    <property type="match status" value="1"/>
</dbReference>
<sequence length="232" mass="25402">MRLEDLTDSAQNYLKALWTLSEWSGGTVAPSEMARHLNLKPSSVSDQIRRLTNQGLVDHAPYGSVKLTDEGRSLALMMVRRHRLAETFLQQMLGYTWDEVHEDADLLEHAMTDRMLSRIDSVLGHPDRDPHGDPIPAADGTLPPAIVRTLTDAEKGESVQLVRVRDGDPSILRHLEKLGATPGEIVTVVDPGESVGVMILSSASSDNPFPLSRDIADYIRIAGVVGTVDPSH</sequence>
<evidence type="ECO:0000256" key="4">
    <source>
        <dbReference type="ARBA" id="ARBA00016140"/>
    </source>
</evidence>
<dbReference type="Gene3D" id="1.10.10.10">
    <property type="entry name" value="Winged helix-like DNA-binding domain superfamily/Winged helix DNA-binding domain"/>
    <property type="match status" value="1"/>
</dbReference>
<evidence type="ECO:0000256" key="9">
    <source>
        <dbReference type="ARBA" id="ARBA00023125"/>
    </source>
</evidence>
<accession>A0A939IUV4</accession>
<keyword evidence="5" id="KW-0963">Cytoplasm</keyword>
<feature type="domain" description="HTH dtxR-type" evidence="16">
    <location>
        <begin position="6"/>
        <end position="68"/>
    </location>
</feature>
<keyword evidence="18" id="KW-1185">Reference proteome</keyword>
<dbReference type="Pfam" id="PF04023">
    <property type="entry name" value="FeoA"/>
    <property type="match status" value="1"/>
</dbReference>
<evidence type="ECO:0000256" key="1">
    <source>
        <dbReference type="ARBA" id="ARBA00004496"/>
    </source>
</evidence>
<evidence type="ECO:0000256" key="2">
    <source>
        <dbReference type="ARBA" id="ARBA00007871"/>
    </source>
</evidence>
<dbReference type="RefSeq" id="WP_207118340.1">
    <property type="nucleotide sequence ID" value="NZ_JAFLEQ010000005.1"/>
</dbReference>
<dbReference type="InterPro" id="IPR007167">
    <property type="entry name" value="Fe-transptr_FeoA-like"/>
</dbReference>
<evidence type="ECO:0000256" key="14">
    <source>
        <dbReference type="ARBA" id="ARBA00032618"/>
    </source>
</evidence>
<dbReference type="Gene3D" id="2.30.30.90">
    <property type="match status" value="1"/>
</dbReference>
<evidence type="ECO:0000313" key="17">
    <source>
        <dbReference type="EMBL" id="MBN9643596.1"/>
    </source>
</evidence>
<evidence type="ECO:0000256" key="11">
    <source>
        <dbReference type="ARBA" id="ARBA00023163"/>
    </source>
</evidence>
<dbReference type="SUPFAM" id="SSF46785">
    <property type="entry name" value="Winged helix' DNA-binding domain"/>
    <property type="match status" value="1"/>
</dbReference>
<dbReference type="SUPFAM" id="SSF50037">
    <property type="entry name" value="C-terminal domain of transcriptional repressors"/>
    <property type="match status" value="1"/>
</dbReference>
<comment type="similarity">
    <text evidence="2">Belongs to the DtxR/MntR family.</text>
</comment>
<dbReference type="InterPro" id="IPR036390">
    <property type="entry name" value="WH_DNA-bd_sf"/>
</dbReference>
<evidence type="ECO:0000256" key="3">
    <source>
        <dbReference type="ARBA" id="ARBA00011738"/>
    </source>
</evidence>